<name>A0A963YWE9_9PROT</name>
<dbReference type="RefSeq" id="WP_227323250.1">
    <property type="nucleotide sequence ID" value="NZ_JAESVB010000015.1"/>
</dbReference>
<protein>
    <submittedName>
        <fullName evidence="1">Uncharacterized protein</fullName>
    </submittedName>
</protein>
<reference evidence="1" key="2">
    <citation type="submission" date="2021-01" db="EMBL/GenBank/DDBJ databases">
        <authorList>
            <person name="Mieszkin S."/>
            <person name="Pouder E."/>
            <person name="Alain K."/>
        </authorList>
    </citation>
    <scope>NUCLEOTIDE SEQUENCE</scope>
    <source>
        <strain evidence="1">HW T2.11</strain>
    </source>
</reference>
<accession>A0A963YWE9</accession>
<sequence>MSFDSYSAFKKSDPFANPRFIRPNLERDYSPAELDRLADAELAHGHVARAEQLAWRAAALREARA</sequence>
<dbReference type="Proteomes" id="UP000708298">
    <property type="component" value="Unassembled WGS sequence"/>
</dbReference>
<organism evidence="1 2">
    <name type="scientific">Acidisoma silvae</name>
    <dbReference type="NCBI Taxonomy" id="2802396"/>
    <lineage>
        <taxon>Bacteria</taxon>
        <taxon>Pseudomonadati</taxon>
        <taxon>Pseudomonadota</taxon>
        <taxon>Alphaproteobacteria</taxon>
        <taxon>Acetobacterales</taxon>
        <taxon>Acidocellaceae</taxon>
        <taxon>Acidisoma</taxon>
    </lineage>
</organism>
<evidence type="ECO:0000313" key="2">
    <source>
        <dbReference type="Proteomes" id="UP000708298"/>
    </source>
</evidence>
<gene>
    <name evidence="1" type="ORF">ASILVAE211_20575</name>
</gene>
<proteinExistence type="predicted"/>
<reference evidence="1" key="1">
    <citation type="journal article" date="2021" name="Microorganisms">
        <title>Acidisoma silvae sp. nov. and Acidisomacellulosilytica sp. nov., Two Acidophilic Bacteria Isolated from Decaying Wood, Hydrolyzing Cellulose and Producing Poly-3-hydroxybutyrate.</title>
        <authorList>
            <person name="Mieszkin S."/>
            <person name="Pouder E."/>
            <person name="Uroz S."/>
            <person name="Simon-Colin C."/>
            <person name="Alain K."/>
        </authorList>
    </citation>
    <scope>NUCLEOTIDE SEQUENCE</scope>
    <source>
        <strain evidence="1">HW T2.11</strain>
    </source>
</reference>
<keyword evidence="2" id="KW-1185">Reference proteome</keyword>
<dbReference type="AlphaFoldDB" id="A0A963YWE9"/>
<evidence type="ECO:0000313" key="1">
    <source>
        <dbReference type="EMBL" id="MCB8877602.1"/>
    </source>
</evidence>
<dbReference type="EMBL" id="JAESVB010000015">
    <property type="protein sequence ID" value="MCB8877602.1"/>
    <property type="molecule type" value="Genomic_DNA"/>
</dbReference>
<comment type="caution">
    <text evidence="1">The sequence shown here is derived from an EMBL/GenBank/DDBJ whole genome shotgun (WGS) entry which is preliminary data.</text>
</comment>